<feature type="signal peptide" evidence="1">
    <location>
        <begin position="1"/>
        <end position="20"/>
    </location>
</feature>
<dbReference type="AlphaFoldDB" id="A0A9D9IMZ0"/>
<dbReference type="PROSITE" id="PS51257">
    <property type="entry name" value="PROKAR_LIPOPROTEIN"/>
    <property type="match status" value="1"/>
</dbReference>
<gene>
    <name evidence="2" type="ORF">IAB91_05430</name>
</gene>
<protein>
    <submittedName>
        <fullName evidence="2">Omp28-related outer membrane protein</fullName>
    </submittedName>
</protein>
<dbReference type="EMBL" id="JADIMD010000082">
    <property type="protein sequence ID" value="MBO8474714.1"/>
    <property type="molecule type" value="Genomic_DNA"/>
</dbReference>
<reference evidence="2" key="2">
    <citation type="journal article" date="2021" name="PeerJ">
        <title>Extensive microbial diversity within the chicken gut microbiome revealed by metagenomics and culture.</title>
        <authorList>
            <person name="Gilroy R."/>
            <person name="Ravi A."/>
            <person name="Getino M."/>
            <person name="Pursley I."/>
            <person name="Horton D.L."/>
            <person name="Alikhan N.F."/>
            <person name="Baker D."/>
            <person name="Gharbi K."/>
            <person name="Hall N."/>
            <person name="Watson M."/>
            <person name="Adriaenssens E.M."/>
            <person name="Foster-Nyarko E."/>
            <person name="Jarju S."/>
            <person name="Secka A."/>
            <person name="Antonio M."/>
            <person name="Oren A."/>
            <person name="Chaudhuri R.R."/>
            <person name="La Ragione R."/>
            <person name="Hildebrand F."/>
            <person name="Pallen M.J."/>
        </authorList>
    </citation>
    <scope>NUCLEOTIDE SEQUENCE</scope>
    <source>
        <strain evidence="2">B1-13419</strain>
    </source>
</reference>
<name>A0A9D9IMZ0_9BACT</name>
<evidence type="ECO:0000313" key="2">
    <source>
        <dbReference type="EMBL" id="MBO8474714.1"/>
    </source>
</evidence>
<reference evidence="2" key="1">
    <citation type="submission" date="2020-10" db="EMBL/GenBank/DDBJ databases">
        <authorList>
            <person name="Gilroy R."/>
        </authorList>
    </citation>
    <scope>NUCLEOTIDE SEQUENCE</scope>
    <source>
        <strain evidence="2">B1-13419</strain>
    </source>
</reference>
<sequence length="367" mass="39807">MNRKFIISAAVAAAALTAMSCTGTIDDNTDNPFNPEETEYTISVDRTQIEADGKEVATFTIRDASGNDVTATDLGACYFKVVETDTFLPRRTRTYSAFENTTVTIIGSYNGIDTQNTVTVTSVNRSKYEIFHKNVALYKCTGTWCVYCPSLTSALNGMSDNIKSHTVTMACHGDGSGDDPFAIAYGNTDLGNYLVNEFGGQGFPYLVINLNTATGNRVTSTIEEMINDQRRDYPATCGIKVTTEYADNNLHISATLKSSTGDTYNLGCALLLDNQSYPSGTETSGIYNNIVRAVTDNFTRFDTAQAFEVAADAEQTKTFDLEVADLAANKDNCRVVVFALRRIDGGATIVDNIVSCDIDASVDYVLN</sequence>
<accession>A0A9D9IMZ0</accession>
<evidence type="ECO:0000313" key="3">
    <source>
        <dbReference type="Proteomes" id="UP000823757"/>
    </source>
</evidence>
<feature type="chain" id="PRO_5039655058" evidence="1">
    <location>
        <begin position="21"/>
        <end position="367"/>
    </location>
</feature>
<dbReference type="Proteomes" id="UP000823757">
    <property type="component" value="Unassembled WGS sequence"/>
</dbReference>
<organism evidence="2 3">
    <name type="scientific">Candidatus Cryptobacteroides faecigallinarum</name>
    <dbReference type="NCBI Taxonomy" id="2840763"/>
    <lineage>
        <taxon>Bacteria</taxon>
        <taxon>Pseudomonadati</taxon>
        <taxon>Bacteroidota</taxon>
        <taxon>Bacteroidia</taxon>
        <taxon>Bacteroidales</taxon>
        <taxon>Candidatus Cryptobacteroides</taxon>
    </lineage>
</organism>
<keyword evidence="1" id="KW-0732">Signal</keyword>
<comment type="caution">
    <text evidence="2">The sequence shown here is derived from an EMBL/GenBank/DDBJ whole genome shotgun (WGS) entry which is preliminary data.</text>
</comment>
<proteinExistence type="predicted"/>
<evidence type="ECO:0000256" key="1">
    <source>
        <dbReference type="SAM" id="SignalP"/>
    </source>
</evidence>